<feature type="region of interest" description="Disordered" evidence="1">
    <location>
        <begin position="78"/>
        <end position="100"/>
    </location>
</feature>
<dbReference type="HOGENOM" id="CLU_2308068_0_0_1"/>
<protein>
    <submittedName>
        <fullName evidence="2">Uncharacterized protein</fullName>
    </submittedName>
</protein>
<reference evidence="2 3" key="1">
    <citation type="submission" date="2014-02" db="EMBL/GenBank/DDBJ databases">
        <title>The Genome Sequence of Trichophyton interdigitale MR816.</title>
        <authorList>
            <consortium name="The Broad Institute Genomics Platform"/>
            <person name="Cuomo C.A."/>
            <person name="White T.C."/>
            <person name="Graser Y."/>
            <person name="Martinez-Rossi N."/>
            <person name="Heitman J."/>
            <person name="Young S.K."/>
            <person name="Zeng Q."/>
            <person name="Gargeya S."/>
            <person name="Abouelleil A."/>
            <person name="Alvarado L."/>
            <person name="Chapman S.B."/>
            <person name="Gainer-Dewar J."/>
            <person name="Goldberg J."/>
            <person name="Griggs A."/>
            <person name="Gujja S."/>
            <person name="Hansen M."/>
            <person name="Howarth C."/>
            <person name="Imamovic A."/>
            <person name="Larimer J."/>
            <person name="Martinez D."/>
            <person name="Murphy C."/>
            <person name="Pearson M.D."/>
            <person name="Persinoti G."/>
            <person name="Poon T."/>
            <person name="Priest M."/>
            <person name="Roberts A.D."/>
            <person name="Saif S."/>
            <person name="Shea T.D."/>
            <person name="Sykes S.N."/>
            <person name="Wortman J."/>
            <person name="Nusbaum C."/>
            <person name="Birren B."/>
        </authorList>
    </citation>
    <scope>NUCLEOTIDE SEQUENCE [LARGE SCALE GENOMIC DNA]</scope>
    <source>
        <strain evidence="2 3">MR816</strain>
    </source>
</reference>
<name>A0A059JJ18_TRIIM</name>
<dbReference type="Proteomes" id="UP000024533">
    <property type="component" value="Unassembled WGS sequence"/>
</dbReference>
<evidence type="ECO:0000313" key="2">
    <source>
        <dbReference type="EMBL" id="KDB27769.1"/>
    </source>
</evidence>
<evidence type="ECO:0000256" key="1">
    <source>
        <dbReference type="SAM" id="MobiDB-lite"/>
    </source>
</evidence>
<proteinExistence type="predicted"/>
<accession>A0A059JJ18</accession>
<dbReference type="EMBL" id="AOKY01000036">
    <property type="protein sequence ID" value="KDB27769.1"/>
    <property type="molecule type" value="Genomic_DNA"/>
</dbReference>
<dbReference type="AlphaFoldDB" id="A0A059JJ18"/>
<keyword evidence="3" id="KW-1185">Reference proteome</keyword>
<sequence length="100" mass="10519">MPGQQQAVNGGEDVDGVALMVEQRARRKADEDVVEPRVEDAAERGLARYCAVMVQDVLRCADAAGSGSAADIFQLAGKRARSGDPEDAPASSKIPVKPPQ</sequence>
<evidence type="ECO:0000313" key="3">
    <source>
        <dbReference type="Proteomes" id="UP000024533"/>
    </source>
</evidence>
<gene>
    <name evidence="2" type="ORF">H109_00480</name>
</gene>
<organism evidence="2 3">
    <name type="scientific">Trichophyton interdigitale (strain MR816)</name>
    <dbReference type="NCBI Taxonomy" id="1215338"/>
    <lineage>
        <taxon>Eukaryota</taxon>
        <taxon>Fungi</taxon>
        <taxon>Dikarya</taxon>
        <taxon>Ascomycota</taxon>
        <taxon>Pezizomycotina</taxon>
        <taxon>Eurotiomycetes</taxon>
        <taxon>Eurotiomycetidae</taxon>
        <taxon>Onygenales</taxon>
        <taxon>Arthrodermataceae</taxon>
        <taxon>Trichophyton</taxon>
    </lineage>
</organism>
<comment type="caution">
    <text evidence="2">The sequence shown here is derived from an EMBL/GenBank/DDBJ whole genome shotgun (WGS) entry which is preliminary data.</text>
</comment>